<evidence type="ECO:0000313" key="2">
    <source>
        <dbReference type="EMBL" id="KAF2163663.1"/>
    </source>
</evidence>
<dbReference type="GeneID" id="54566816"/>
<feature type="compositionally biased region" description="Low complexity" evidence="1">
    <location>
        <begin position="230"/>
        <end position="246"/>
    </location>
</feature>
<proteinExistence type="predicted"/>
<sequence>MSPMSYPEKVLRIGELAVQLQLNDTNRVVRQALHGGPQAVTTDPRVAHLQQRAAIVIEQSIQRYDAIRQQRQTEQGIDSDVAEAGNVGDEDDEGTDRYEHQASPLDVEQQLFANVFASNRATRLEIKKSRLDRTKDWVAGLDVDGPTIERGVKLERNNTAQEVIGIRGRSEGDEEYGADMHGRSGKRRATSQSIEDNDRTTPAAARSNKRINAASPTRAATSSYFQQPMASSKAKPSSKPSTAMVAAASSTADLEAATHRPLNDYELRFAREDAGLNENEVVLLQIGWDRLSELKPSPGSMFVEDFPPWFDVPFKFGQCVRQKTYGSKPRKNEILEKSLTLNHLLTERIQVGVDWEAYFKERDEANRR</sequence>
<name>A0A6A6CA13_ZASCE</name>
<feature type="compositionally biased region" description="Polar residues" evidence="1">
    <location>
        <begin position="214"/>
        <end position="229"/>
    </location>
</feature>
<reference evidence="2" key="1">
    <citation type="journal article" date="2020" name="Stud. Mycol.">
        <title>101 Dothideomycetes genomes: a test case for predicting lifestyles and emergence of pathogens.</title>
        <authorList>
            <person name="Haridas S."/>
            <person name="Albert R."/>
            <person name="Binder M."/>
            <person name="Bloem J."/>
            <person name="Labutti K."/>
            <person name="Salamov A."/>
            <person name="Andreopoulos B."/>
            <person name="Baker S."/>
            <person name="Barry K."/>
            <person name="Bills G."/>
            <person name="Bluhm B."/>
            <person name="Cannon C."/>
            <person name="Castanera R."/>
            <person name="Culley D."/>
            <person name="Daum C."/>
            <person name="Ezra D."/>
            <person name="Gonzalez J."/>
            <person name="Henrissat B."/>
            <person name="Kuo A."/>
            <person name="Liang C."/>
            <person name="Lipzen A."/>
            <person name="Lutzoni F."/>
            <person name="Magnuson J."/>
            <person name="Mondo S."/>
            <person name="Nolan M."/>
            <person name="Ohm R."/>
            <person name="Pangilinan J."/>
            <person name="Park H.-J."/>
            <person name="Ramirez L."/>
            <person name="Alfaro M."/>
            <person name="Sun H."/>
            <person name="Tritt A."/>
            <person name="Yoshinaga Y."/>
            <person name="Zwiers L.-H."/>
            <person name="Turgeon B."/>
            <person name="Goodwin S."/>
            <person name="Spatafora J."/>
            <person name="Crous P."/>
            <person name="Grigoriev I."/>
        </authorList>
    </citation>
    <scope>NUCLEOTIDE SEQUENCE</scope>
    <source>
        <strain evidence="2">ATCC 36951</strain>
    </source>
</reference>
<feature type="region of interest" description="Disordered" evidence="1">
    <location>
        <begin position="71"/>
        <end position="97"/>
    </location>
</feature>
<dbReference type="AlphaFoldDB" id="A0A6A6CA13"/>
<organism evidence="2 3">
    <name type="scientific">Zasmidium cellare ATCC 36951</name>
    <dbReference type="NCBI Taxonomy" id="1080233"/>
    <lineage>
        <taxon>Eukaryota</taxon>
        <taxon>Fungi</taxon>
        <taxon>Dikarya</taxon>
        <taxon>Ascomycota</taxon>
        <taxon>Pezizomycotina</taxon>
        <taxon>Dothideomycetes</taxon>
        <taxon>Dothideomycetidae</taxon>
        <taxon>Mycosphaerellales</taxon>
        <taxon>Mycosphaerellaceae</taxon>
        <taxon>Zasmidium</taxon>
    </lineage>
</organism>
<dbReference type="Proteomes" id="UP000799537">
    <property type="component" value="Unassembled WGS sequence"/>
</dbReference>
<evidence type="ECO:0000313" key="3">
    <source>
        <dbReference type="Proteomes" id="UP000799537"/>
    </source>
</evidence>
<dbReference type="EMBL" id="ML993607">
    <property type="protein sequence ID" value="KAF2163663.1"/>
    <property type="molecule type" value="Genomic_DNA"/>
</dbReference>
<feature type="region of interest" description="Disordered" evidence="1">
    <location>
        <begin position="165"/>
        <end position="246"/>
    </location>
</feature>
<accession>A0A6A6CA13</accession>
<dbReference type="RefSeq" id="XP_033664552.1">
    <property type="nucleotide sequence ID" value="XM_033813544.1"/>
</dbReference>
<protein>
    <submittedName>
        <fullName evidence="2">Uncharacterized protein</fullName>
    </submittedName>
</protein>
<keyword evidence="3" id="KW-1185">Reference proteome</keyword>
<evidence type="ECO:0000256" key="1">
    <source>
        <dbReference type="SAM" id="MobiDB-lite"/>
    </source>
</evidence>
<gene>
    <name evidence="2" type="ORF">M409DRAFT_57167</name>
</gene>